<protein>
    <recommendedName>
        <fullName evidence="2">histidine kinase</fullName>
        <ecNumber evidence="2">2.7.13.3</ecNumber>
    </recommendedName>
</protein>
<dbReference type="Gene3D" id="1.10.287.130">
    <property type="match status" value="1"/>
</dbReference>
<comment type="catalytic activity">
    <reaction evidence="1">
        <text>ATP + protein L-histidine = ADP + protein N-phospho-L-histidine.</text>
        <dbReference type="EC" id="2.7.13.3"/>
    </reaction>
</comment>
<dbReference type="EMBL" id="JACCBY010000002">
    <property type="protein sequence ID" value="NYD89865.1"/>
    <property type="molecule type" value="Genomic_DNA"/>
</dbReference>
<evidence type="ECO:0000256" key="1">
    <source>
        <dbReference type="ARBA" id="ARBA00000085"/>
    </source>
</evidence>
<dbReference type="AlphaFoldDB" id="A0A7Y9FM77"/>
<evidence type="ECO:0000256" key="5">
    <source>
        <dbReference type="ARBA" id="ARBA00022777"/>
    </source>
</evidence>
<evidence type="ECO:0000256" key="4">
    <source>
        <dbReference type="ARBA" id="ARBA00022679"/>
    </source>
</evidence>
<accession>A0A7Y9FM77</accession>
<keyword evidence="4" id="KW-0808">Transferase</keyword>
<reference evidence="8 9" key="1">
    <citation type="submission" date="2020-08" db="EMBL/GenBank/DDBJ databases">
        <title>The Agave Microbiome: Exploring the role of microbial communities in plant adaptations to desert environments.</title>
        <authorList>
            <person name="Partida-Martinez L.P."/>
        </authorList>
    </citation>
    <scope>NUCLEOTIDE SEQUENCE [LARGE SCALE GENOMIC DNA]</scope>
    <source>
        <strain evidence="8 9">AS2.3</strain>
    </source>
</reference>
<dbReference type="Gene3D" id="3.30.565.10">
    <property type="entry name" value="Histidine kinase-like ATPase, C-terminal domain"/>
    <property type="match status" value="1"/>
</dbReference>
<organism evidence="8 9">
    <name type="scientific">Sphingomonas melonis</name>
    <dbReference type="NCBI Taxonomy" id="152682"/>
    <lineage>
        <taxon>Bacteria</taxon>
        <taxon>Pseudomonadati</taxon>
        <taxon>Pseudomonadota</taxon>
        <taxon>Alphaproteobacteria</taxon>
        <taxon>Sphingomonadales</taxon>
        <taxon>Sphingomonadaceae</taxon>
        <taxon>Sphingomonas</taxon>
    </lineage>
</organism>
<proteinExistence type="predicted"/>
<feature type="domain" description="Histidine kinase" evidence="7">
    <location>
        <begin position="233"/>
        <end position="449"/>
    </location>
</feature>
<comment type="caution">
    <text evidence="8">The sequence shown here is derived from an EMBL/GenBank/DDBJ whole genome shotgun (WGS) entry which is preliminary data.</text>
</comment>
<name>A0A7Y9FM77_9SPHN</name>
<evidence type="ECO:0000259" key="7">
    <source>
        <dbReference type="PROSITE" id="PS50109"/>
    </source>
</evidence>
<sequence>MRVDTIPDMPLSHATLDGDGRLIAADPALLALNDQAGGTVGAALAIPQLATVVRLARRLGILVSRSVTVADQDADLELWVRVQPEGDGVRMAVSGWRGVRPRAVAERPLATVIEEGALSWETDAGLRLTFVAIDPARRLGLDALALLGQPLTALFTLDATESGALPILEAVARRRPFEEQRARLRSGDTRMLLTAMVKEDAAGDFAGLTGVARVAEAAPAAPGASISTDFTEGLDRALRSPLARIIAHADSIHAEAEGPVQRDYVDYASDIANAGRHLLGLVDDLVDLQAVEQPDFTLETEAIDLADVARRAAGLLSVRAANAGVAIARPLPDLRVPASGDFRRSLQIMVNLIGNALRYSPEGGVVSVTVSRSGEMAEAIVADQGKGIAAEDQARIFEKFERVDPSEAGGNGLGLYIARRLARAMGGDLTVDSTLGKGARFTLSLPISATS</sequence>
<dbReference type="GO" id="GO:0000155">
    <property type="term" value="F:phosphorelay sensor kinase activity"/>
    <property type="evidence" value="ECO:0007669"/>
    <property type="project" value="InterPro"/>
</dbReference>
<evidence type="ECO:0000256" key="3">
    <source>
        <dbReference type="ARBA" id="ARBA00022553"/>
    </source>
</evidence>
<dbReference type="InterPro" id="IPR036097">
    <property type="entry name" value="HisK_dim/P_sf"/>
</dbReference>
<dbReference type="EC" id="2.7.13.3" evidence="2"/>
<dbReference type="SMART" id="SM00387">
    <property type="entry name" value="HATPase_c"/>
    <property type="match status" value="1"/>
</dbReference>
<evidence type="ECO:0000313" key="8">
    <source>
        <dbReference type="EMBL" id="NYD89865.1"/>
    </source>
</evidence>
<keyword evidence="5 8" id="KW-0418">Kinase</keyword>
<dbReference type="InterPro" id="IPR005467">
    <property type="entry name" value="His_kinase_dom"/>
</dbReference>
<dbReference type="SUPFAM" id="SSF55874">
    <property type="entry name" value="ATPase domain of HSP90 chaperone/DNA topoisomerase II/histidine kinase"/>
    <property type="match status" value="1"/>
</dbReference>
<dbReference type="FunFam" id="3.30.565.10:FF:000006">
    <property type="entry name" value="Sensor histidine kinase WalK"/>
    <property type="match status" value="1"/>
</dbReference>
<dbReference type="InterPro" id="IPR003661">
    <property type="entry name" value="HisK_dim/P_dom"/>
</dbReference>
<dbReference type="SUPFAM" id="SSF47384">
    <property type="entry name" value="Homodimeric domain of signal transducing histidine kinase"/>
    <property type="match status" value="1"/>
</dbReference>
<dbReference type="InterPro" id="IPR003594">
    <property type="entry name" value="HATPase_dom"/>
</dbReference>
<keyword evidence="6" id="KW-0902">Two-component regulatory system</keyword>
<dbReference type="PANTHER" id="PTHR43711:SF1">
    <property type="entry name" value="HISTIDINE KINASE 1"/>
    <property type="match status" value="1"/>
</dbReference>
<dbReference type="PROSITE" id="PS50109">
    <property type="entry name" value="HIS_KIN"/>
    <property type="match status" value="1"/>
</dbReference>
<evidence type="ECO:0000256" key="6">
    <source>
        <dbReference type="ARBA" id="ARBA00023012"/>
    </source>
</evidence>
<keyword evidence="9" id="KW-1185">Reference proteome</keyword>
<dbReference type="Proteomes" id="UP000517753">
    <property type="component" value="Unassembled WGS sequence"/>
</dbReference>
<dbReference type="PRINTS" id="PR00344">
    <property type="entry name" value="BCTRLSENSOR"/>
</dbReference>
<dbReference type="InterPro" id="IPR004358">
    <property type="entry name" value="Sig_transdc_His_kin-like_C"/>
</dbReference>
<evidence type="ECO:0000313" key="9">
    <source>
        <dbReference type="Proteomes" id="UP000517753"/>
    </source>
</evidence>
<dbReference type="InterPro" id="IPR036890">
    <property type="entry name" value="HATPase_C_sf"/>
</dbReference>
<evidence type="ECO:0000256" key="2">
    <source>
        <dbReference type="ARBA" id="ARBA00012438"/>
    </source>
</evidence>
<dbReference type="CDD" id="cd00075">
    <property type="entry name" value="HATPase"/>
    <property type="match status" value="1"/>
</dbReference>
<dbReference type="InterPro" id="IPR050736">
    <property type="entry name" value="Sensor_HK_Regulatory"/>
</dbReference>
<dbReference type="Pfam" id="PF02518">
    <property type="entry name" value="HATPase_c"/>
    <property type="match status" value="1"/>
</dbReference>
<dbReference type="CDD" id="cd00082">
    <property type="entry name" value="HisKA"/>
    <property type="match status" value="1"/>
</dbReference>
<dbReference type="PANTHER" id="PTHR43711">
    <property type="entry name" value="TWO-COMPONENT HISTIDINE KINASE"/>
    <property type="match status" value="1"/>
</dbReference>
<dbReference type="RefSeq" id="WP_179508371.1">
    <property type="nucleotide sequence ID" value="NZ_JACCBY010000002.1"/>
</dbReference>
<keyword evidence="3" id="KW-0597">Phosphoprotein</keyword>
<gene>
    <name evidence="8" type="ORF">HD841_001645</name>
</gene>